<feature type="transmembrane region" description="Helical" evidence="1">
    <location>
        <begin position="100"/>
        <end position="119"/>
    </location>
</feature>
<evidence type="ECO:0000313" key="3">
    <source>
        <dbReference type="Proteomes" id="UP000197361"/>
    </source>
</evidence>
<comment type="caution">
    <text evidence="2">The sequence shown here is derived from an EMBL/GenBank/DDBJ whole genome shotgun (WGS) entry which is preliminary data.</text>
</comment>
<organism evidence="2 3">
    <name type="scientific">Sphingopyxis bauzanensis</name>
    <dbReference type="NCBI Taxonomy" id="651663"/>
    <lineage>
        <taxon>Bacteria</taxon>
        <taxon>Pseudomonadati</taxon>
        <taxon>Pseudomonadota</taxon>
        <taxon>Alphaproteobacteria</taxon>
        <taxon>Sphingomonadales</taxon>
        <taxon>Sphingomonadaceae</taxon>
        <taxon>Sphingopyxis</taxon>
    </lineage>
</organism>
<feature type="transmembrane region" description="Helical" evidence="1">
    <location>
        <begin position="73"/>
        <end position="94"/>
    </location>
</feature>
<dbReference type="Proteomes" id="UP000197361">
    <property type="component" value="Unassembled WGS sequence"/>
</dbReference>
<name>A0A246JJP5_9SPHN</name>
<evidence type="ECO:0000313" key="2">
    <source>
        <dbReference type="EMBL" id="OWQ92479.1"/>
    </source>
</evidence>
<dbReference type="AlphaFoldDB" id="A0A246JJP5"/>
<dbReference type="OrthoDB" id="7594441at2"/>
<sequence>MLTPLWPQRLLALPFLILGAWCLVAPHMVERLGISPEYQHLSTTSALLMGCFGAQAVLGGLFIAFSRWTRSTFLIYGAALLPFFWFNYYFVFVVPVMTRLMAIDLVSNLFMLGLCVWGYRIAPRALVATDD</sequence>
<accession>A0A246JJP5</accession>
<keyword evidence="1" id="KW-1133">Transmembrane helix</keyword>
<proteinExistence type="predicted"/>
<dbReference type="RefSeq" id="WP_088444062.1">
    <property type="nucleotide sequence ID" value="NZ_BMMC01000001.1"/>
</dbReference>
<keyword evidence="3" id="KW-1185">Reference proteome</keyword>
<gene>
    <name evidence="2" type="ORF">CDQ92_20180</name>
</gene>
<reference evidence="2 3" key="1">
    <citation type="journal article" date="2010" name="Int. J. Syst. Evol. Microbiol.">
        <title>Sphingopyxis bauzanensis sp. nov., a psychrophilic bacterium isolated from soil.</title>
        <authorList>
            <person name="Zhang D.C."/>
            <person name="Liu H.C."/>
            <person name="Xin Y.H."/>
            <person name="Zhou Y.G."/>
            <person name="Schinner F."/>
            <person name="Margesin R."/>
        </authorList>
    </citation>
    <scope>NUCLEOTIDE SEQUENCE [LARGE SCALE GENOMIC DNA]</scope>
    <source>
        <strain evidence="2 3">DSM 22271</strain>
    </source>
</reference>
<keyword evidence="1" id="KW-0472">Membrane</keyword>
<evidence type="ECO:0000256" key="1">
    <source>
        <dbReference type="SAM" id="Phobius"/>
    </source>
</evidence>
<feature type="transmembrane region" description="Helical" evidence="1">
    <location>
        <begin position="46"/>
        <end position="66"/>
    </location>
</feature>
<dbReference type="EMBL" id="NISK01000009">
    <property type="protein sequence ID" value="OWQ92479.1"/>
    <property type="molecule type" value="Genomic_DNA"/>
</dbReference>
<keyword evidence="1" id="KW-0812">Transmembrane</keyword>
<protein>
    <submittedName>
        <fullName evidence="2">Uncharacterized protein</fullName>
    </submittedName>
</protein>